<reference evidence="5 6" key="1">
    <citation type="submission" date="2021-08" db="EMBL/GenBank/DDBJ databases">
        <title>Whole genome sequence of novel Actinomyces species strain MAS-1.</title>
        <authorList>
            <person name="Saito M."/>
            <person name="Kuwahara N."/>
            <person name="Takizawa T."/>
            <person name="Gotouda H."/>
            <person name="Ochiai T."/>
        </authorList>
    </citation>
    <scope>NUCLEOTIDE SEQUENCE [LARGE SCALE GENOMIC DNA]</scope>
    <source>
        <strain evidence="5 6">MAS-1</strain>
    </source>
</reference>
<dbReference type="InterPro" id="IPR002818">
    <property type="entry name" value="DJ-1/PfpI"/>
</dbReference>
<evidence type="ECO:0000256" key="1">
    <source>
        <dbReference type="ARBA" id="ARBA00023016"/>
    </source>
</evidence>
<keyword evidence="5" id="KW-0418">Kinase</keyword>
<keyword evidence="2" id="KW-0456">Lyase</keyword>
<evidence type="ECO:0000256" key="2">
    <source>
        <dbReference type="ARBA" id="ARBA00023239"/>
    </source>
</evidence>
<evidence type="ECO:0000256" key="3">
    <source>
        <dbReference type="ARBA" id="ARBA00038493"/>
    </source>
</evidence>
<accession>A0ABM7U9P5</accession>
<dbReference type="SUPFAM" id="SSF52317">
    <property type="entry name" value="Class I glutamine amidotransferase-like"/>
    <property type="match status" value="1"/>
</dbReference>
<sequence length="227" mass="23628">MTTSPRALLVLTSHGDLGGLRPTGYYISEAAEPWEILTRAGWEVHITSIAGGQPPEDGRNDADPIQRAFLNDPHVAEQLRSTTALKDIDPSMYRIVFFVGGHGTMWDFPTSTAVQSVGRAVYEAGGVLAAVCHGPSALVGMTLSDGSSLISGRRVTGFTNEEEKAVGLTEVVPFLLADALESKGATHVPASSFTENVVVDGRIVTGQNPQSAAATAQAAVAAAALSA</sequence>
<dbReference type="RefSeq" id="WP_223911658.1">
    <property type="nucleotide sequence ID" value="NZ_AP025017.1"/>
</dbReference>
<name>A0ABM7U9P5_9ACTO</name>
<dbReference type="EMBL" id="AP025017">
    <property type="protein sequence ID" value="BDA64069.1"/>
    <property type="molecule type" value="Genomic_DNA"/>
</dbReference>
<dbReference type="InterPro" id="IPR050325">
    <property type="entry name" value="Prot/Nucl_acid_deglycase"/>
</dbReference>
<organism evidence="5 6">
    <name type="scientific">Actinomyces capricornis</name>
    <dbReference type="NCBI Taxonomy" id="2755559"/>
    <lineage>
        <taxon>Bacteria</taxon>
        <taxon>Bacillati</taxon>
        <taxon>Actinomycetota</taxon>
        <taxon>Actinomycetes</taxon>
        <taxon>Actinomycetales</taxon>
        <taxon>Actinomycetaceae</taxon>
        <taxon>Actinomyces</taxon>
    </lineage>
</organism>
<comment type="similarity">
    <text evidence="3">Belongs to the peptidase C56 family. HSP31-like subfamily.</text>
</comment>
<dbReference type="PANTHER" id="PTHR48094:SF11">
    <property type="entry name" value="GLUTATHIONE-INDEPENDENT GLYOXALASE HSP31-RELATED"/>
    <property type="match status" value="1"/>
</dbReference>
<dbReference type="Pfam" id="PF01965">
    <property type="entry name" value="DJ-1_PfpI"/>
    <property type="match status" value="1"/>
</dbReference>
<keyword evidence="1" id="KW-0346">Stress response</keyword>
<feature type="domain" description="DJ-1/PfpI" evidence="4">
    <location>
        <begin position="28"/>
        <end position="220"/>
    </location>
</feature>
<gene>
    <name evidence="5" type="ORF">MANAM107_09030</name>
</gene>
<evidence type="ECO:0000313" key="6">
    <source>
        <dbReference type="Proteomes" id="UP000824496"/>
    </source>
</evidence>
<evidence type="ECO:0000313" key="5">
    <source>
        <dbReference type="EMBL" id="BDA64069.1"/>
    </source>
</evidence>
<dbReference type="Proteomes" id="UP000824496">
    <property type="component" value="Chromosome"/>
</dbReference>
<dbReference type="CDD" id="cd03141">
    <property type="entry name" value="GATase1_Hsp31_like"/>
    <property type="match status" value="1"/>
</dbReference>
<dbReference type="PANTHER" id="PTHR48094">
    <property type="entry name" value="PROTEIN/NUCLEIC ACID DEGLYCASE DJ-1-RELATED"/>
    <property type="match status" value="1"/>
</dbReference>
<dbReference type="InterPro" id="IPR029062">
    <property type="entry name" value="Class_I_gatase-like"/>
</dbReference>
<protein>
    <submittedName>
        <fullName evidence="5">Dihydroxyacetone kinase</fullName>
    </submittedName>
</protein>
<dbReference type="Gene3D" id="3.40.50.880">
    <property type="match status" value="1"/>
</dbReference>
<proteinExistence type="inferred from homology"/>
<keyword evidence="6" id="KW-1185">Reference proteome</keyword>
<evidence type="ECO:0000259" key="4">
    <source>
        <dbReference type="Pfam" id="PF01965"/>
    </source>
</evidence>
<keyword evidence="5" id="KW-0808">Transferase</keyword>
<dbReference type="GO" id="GO:0016301">
    <property type="term" value="F:kinase activity"/>
    <property type="evidence" value="ECO:0007669"/>
    <property type="project" value="UniProtKB-KW"/>
</dbReference>